<evidence type="ECO:0000313" key="2">
    <source>
        <dbReference type="Proteomes" id="UP000740926"/>
    </source>
</evidence>
<protein>
    <submittedName>
        <fullName evidence="1">Uncharacterized protein</fullName>
    </submittedName>
</protein>
<reference evidence="1 2" key="1">
    <citation type="journal article" date="2020" name="Microb. Genom.">
        <title>Genetic diversity of clinical and environmental Mucorales isolates obtained from an investigation of mucormycosis cases among solid organ transplant recipients.</title>
        <authorList>
            <person name="Nguyen M.H."/>
            <person name="Kaul D."/>
            <person name="Muto C."/>
            <person name="Cheng S.J."/>
            <person name="Richter R.A."/>
            <person name="Bruno V.M."/>
            <person name="Liu G."/>
            <person name="Beyhan S."/>
            <person name="Sundermann A.J."/>
            <person name="Mounaud S."/>
            <person name="Pasculle A.W."/>
            <person name="Nierman W.C."/>
            <person name="Driscoll E."/>
            <person name="Cumbie R."/>
            <person name="Clancy C.J."/>
            <person name="Dupont C.L."/>
        </authorList>
    </citation>
    <scope>NUCLEOTIDE SEQUENCE [LARGE SCALE GENOMIC DNA]</scope>
    <source>
        <strain evidence="1 2">GL24</strain>
    </source>
</reference>
<evidence type="ECO:0000313" key="1">
    <source>
        <dbReference type="EMBL" id="KAG1529501.1"/>
    </source>
</evidence>
<keyword evidence="2" id="KW-1185">Reference proteome</keyword>
<sequence length="83" mass="9983">MSEFVEQDAELISQDILTRMRALREKRFLAEERLRKQAQIDKARWDSLLKDSTVQTFNIGDYVLMRHESKKGLEFQWMGPYKM</sequence>
<accession>A0A9P6XNL7</accession>
<dbReference type="EMBL" id="JAANIU010014939">
    <property type="protein sequence ID" value="KAG1529501.1"/>
    <property type="molecule type" value="Genomic_DNA"/>
</dbReference>
<comment type="caution">
    <text evidence="1">The sequence shown here is derived from an EMBL/GenBank/DDBJ whole genome shotgun (WGS) entry which is preliminary data.</text>
</comment>
<organism evidence="1 2">
    <name type="scientific">Rhizopus delemar</name>
    <dbReference type="NCBI Taxonomy" id="936053"/>
    <lineage>
        <taxon>Eukaryota</taxon>
        <taxon>Fungi</taxon>
        <taxon>Fungi incertae sedis</taxon>
        <taxon>Mucoromycota</taxon>
        <taxon>Mucoromycotina</taxon>
        <taxon>Mucoromycetes</taxon>
        <taxon>Mucorales</taxon>
        <taxon>Mucorineae</taxon>
        <taxon>Rhizopodaceae</taxon>
        <taxon>Rhizopus</taxon>
    </lineage>
</organism>
<dbReference type="AlphaFoldDB" id="A0A9P6XNL7"/>
<name>A0A9P6XNL7_9FUNG</name>
<proteinExistence type="predicted"/>
<dbReference type="Proteomes" id="UP000740926">
    <property type="component" value="Unassembled WGS sequence"/>
</dbReference>
<gene>
    <name evidence="1" type="ORF">G6F50_017954</name>
</gene>